<evidence type="ECO:0000313" key="4">
    <source>
        <dbReference type="Proteomes" id="UP000038055"/>
    </source>
</evidence>
<accession>A0A0B7H2K2</accession>
<reference evidence="4" key="1">
    <citation type="submission" date="2015-01" db="EMBL/GenBank/DDBJ databases">
        <authorList>
            <person name="MANFREDI Pablo"/>
        </authorList>
    </citation>
    <scope>NUCLEOTIDE SEQUENCE [LARGE SCALE GENOMIC DNA]</scope>
    <source>
        <strain evidence="4">Ccyn2B</strain>
    </source>
</reference>
<dbReference type="Proteomes" id="UP000038055">
    <property type="component" value="Unassembled WGS sequence"/>
</dbReference>
<feature type="domain" description="DUF5723" evidence="2">
    <location>
        <begin position="53"/>
        <end position="427"/>
    </location>
</feature>
<evidence type="ECO:0000256" key="1">
    <source>
        <dbReference type="SAM" id="SignalP"/>
    </source>
</evidence>
<feature type="signal peptide" evidence="1">
    <location>
        <begin position="1"/>
        <end position="19"/>
    </location>
</feature>
<gene>
    <name evidence="3" type="ORF">CCYN2B_180009</name>
</gene>
<dbReference type="STRING" id="28189.CCYN74_440019"/>
<dbReference type="InterPro" id="IPR043781">
    <property type="entry name" value="DUF5723"/>
</dbReference>
<dbReference type="AlphaFoldDB" id="A0A0B7H2K2"/>
<protein>
    <submittedName>
        <fullName evidence="3">OmpA family outer membrane protein</fullName>
    </submittedName>
</protein>
<dbReference type="eggNOG" id="COG2885">
    <property type="taxonomic scope" value="Bacteria"/>
</dbReference>
<keyword evidence="4" id="KW-1185">Reference proteome</keyword>
<dbReference type="EMBL" id="CDOD01000010">
    <property type="protein sequence ID" value="CEN33801.1"/>
    <property type="molecule type" value="Genomic_DNA"/>
</dbReference>
<organism evidence="3 4">
    <name type="scientific">Capnocytophaga cynodegmi</name>
    <dbReference type="NCBI Taxonomy" id="28189"/>
    <lineage>
        <taxon>Bacteria</taxon>
        <taxon>Pseudomonadati</taxon>
        <taxon>Bacteroidota</taxon>
        <taxon>Flavobacteriia</taxon>
        <taxon>Flavobacteriales</taxon>
        <taxon>Flavobacteriaceae</taxon>
        <taxon>Capnocytophaga</taxon>
    </lineage>
</organism>
<keyword evidence="1" id="KW-0732">Signal</keyword>
<name>A0A0B7H2K2_9FLAO</name>
<dbReference type="RefSeq" id="WP_052456890.1">
    <property type="nucleotide sequence ID" value="NZ_CDOD01000010.1"/>
</dbReference>
<feature type="chain" id="PRO_5002131981" evidence="1">
    <location>
        <begin position="20"/>
        <end position="452"/>
    </location>
</feature>
<sequence>MIKKFLFSVAIFSTLAINAQQSFSGLNTSQYGGMYKGTTNPANFVDGMTRFAINVASVDASFGNNKMGINFDLKKSFNEFTSQVSSHNDINANINVDVLGPSFYFHVGRKNAFAFTSRARVFMNARDIDAKVLESFLVNSNELNLSPAGYSFNLDRQSISANAFSEFAFTWSRLLAKTSNHSFKAGLTAKFVRGAISSYAGFSEINGNIKAKLIENNNDVIVNIDVQGNQNAEFLLSNGGVNITKNPNFSDILKPQASALGFDLGFVYEYRKEGCPSCTTTPYDLKLGLSFTDIGRLKYSVSDDSQRYSLNVGNHNINLSDIQKSMDESVFVSKTSLKGSSITSSLPTSLRLNADVRVTGPIFVDVSANFNITNTSKVYNSYYASGLVVTPRVEWKYVGFYLPVSTAVGMGTNVGTAVRLGPLFIGSRSIVSNLLSKNAKQLNVFGGLQFEI</sequence>
<evidence type="ECO:0000313" key="3">
    <source>
        <dbReference type="EMBL" id="CEN33801.1"/>
    </source>
</evidence>
<evidence type="ECO:0000259" key="2">
    <source>
        <dbReference type="Pfam" id="PF18990"/>
    </source>
</evidence>
<proteinExistence type="predicted"/>
<dbReference type="Pfam" id="PF18990">
    <property type="entry name" value="DUF5723"/>
    <property type="match status" value="1"/>
</dbReference>